<dbReference type="AlphaFoldDB" id="X7YRS2"/>
<gene>
    <name evidence="1" type="ORF">I545_5873</name>
</gene>
<accession>X7YRS2</accession>
<dbReference type="EMBL" id="JAOA01000013">
    <property type="protein sequence ID" value="EUA09769.1"/>
    <property type="molecule type" value="Genomic_DNA"/>
</dbReference>
<evidence type="ECO:0000313" key="2">
    <source>
        <dbReference type="Proteomes" id="UP000020561"/>
    </source>
</evidence>
<organism evidence="1 2">
    <name type="scientific">Mycobacterium kansasii 662</name>
    <dbReference type="NCBI Taxonomy" id="1299326"/>
    <lineage>
        <taxon>Bacteria</taxon>
        <taxon>Bacillati</taxon>
        <taxon>Actinomycetota</taxon>
        <taxon>Actinomycetes</taxon>
        <taxon>Mycobacteriales</taxon>
        <taxon>Mycobacteriaceae</taxon>
        <taxon>Mycobacterium</taxon>
    </lineage>
</organism>
<sequence length="58" mass="6459">MRHGAVIVIVHIPTLRPQRRLDPAPPLTRRDEFAKRAMTREGLQALRTTLGEAARGGC</sequence>
<comment type="caution">
    <text evidence="1">The sequence shown here is derived from an EMBL/GenBank/DDBJ whole genome shotgun (WGS) entry which is preliminary data.</text>
</comment>
<dbReference type="Proteomes" id="UP000020561">
    <property type="component" value="Unassembled WGS sequence"/>
</dbReference>
<dbReference type="PATRIC" id="fig|1299326.3.peg.5652"/>
<name>X7YRS2_MYCKA</name>
<reference evidence="1 2" key="1">
    <citation type="submission" date="2013-12" db="EMBL/GenBank/DDBJ databases">
        <authorList>
            <person name="Brown-Elliot B."/>
            <person name="Wallace R."/>
            <person name="Lenaerts A."/>
            <person name="Ordway D."/>
            <person name="DeGroote M.A."/>
            <person name="Parker T."/>
            <person name="Sizemore C."/>
            <person name="Tallon L.J."/>
            <person name="Sadzewicz L.K."/>
            <person name="Sengamalay N."/>
            <person name="Fraser C.M."/>
            <person name="Hine E."/>
            <person name="Shefchek K.A."/>
            <person name="Das S.P."/>
            <person name="Tettelin H."/>
        </authorList>
    </citation>
    <scope>NUCLEOTIDE SEQUENCE [LARGE SCALE GENOMIC DNA]</scope>
    <source>
        <strain evidence="1 2">662</strain>
    </source>
</reference>
<evidence type="ECO:0000313" key="1">
    <source>
        <dbReference type="EMBL" id="EUA09769.1"/>
    </source>
</evidence>
<proteinExistence type="predicted"/>
<protein>
    <submittedName>
        <fullName evidence="1">Uncharacterized protein</fullName>
    </submittedName>
</protein>